<dbReference type="SUPFAM" id="SSF53850">
    <property type="entry name" value="Periplasmic binding protein-like II"/>
    <property type="match status" value="1"/>
</dbReference>
<dbReference type="InterPro" id="IPR027939">
    <property type="entry name" value="NMT1/THI5"/>
</dbReference>
<gene>
    <name evidence="14" type="ORF">CLV34_3173</name>
</gene>
<feature type="domain" description="SsuA/THI5-like" evidence="13">
    <location>
        <begin position="65"/>
        <end position="275"/>
    </location>
</feature>
<comment type="similarity">
    <text evidence="3">Belongs to the NMT1/THI5 family.</text>
</comment>
<evidence type="ECO:0000256" key="10">
    <source>
        <dbReference type="ARBA" id="ARBA00033171"/>
    </source>
</evidence>
<keyword evidence="5" id="KW-0808">Transferase</keyword>
<keyword evidence="15" id="KW-1185">Reference proteome</keyword>
<feature type="signal peptide" evidence="12">
    <location>
        <begin position="1"/>
        <end position="25"/>
    </location>
</feature>
<dbReference type="AlphaFoldDB" id="A0A2M8W1E2"/>
<dbReference type="GO" id="GO:0009228">
    <property type="term" value="P:thiamine biosynthetic process"/>
    <property type="evidence" value="ECO:0007669"/>
    <property type="project" value="UniProtKB-KW"/>
</dbReference>
<evidence type="ECO:0000313" key="15">
    <source>
        <dbReference type="Proteomes" id="UP000231586"/>
    </source>
</evidence>
<comment type="function">
    <text evidence="1">Responsible for the formation of the pyrimidine heterocycle in the thiamine biosynthesis pathway. Catalyzes the formation of hydroxymethylpyrimidine phosphate (HMP-P) from histidine and pyridoxal phosphate (PLP). The protein uses PLP and the active site histidine to form HMP-P, generating an inactive enzyme. The enzyme can only undergo a single turnover, which suggests it is a suicide enzyme.</text>
</comment>
<evidence type="ECO:0000256" key="1">
    <source>
        <dbReference type="ARBA" id="ARBA00003469"/>
    </source>
</evidence>
<comment type="caution">
    <text evidence="14">The sequence shown here is derived from an EMBL/GenBank/DDBJ whole genome shotgun (WGS) entry which is preliminary data.</text>
</comment>
<evidence type="ECO:0000256" key="3">
    <source>
        <dbReference type="ARBA" id="ARBA00009406"/>
    </source>
</evidence>
<evidence type="ECO:0000256" key="4">
    <source>
        <dbReference type="ARBA" id="ARBA00011738"/>
    </source>
</evidence>
<dbReference type="InterPro" id="IPR015168">
    <property type="entry name" value="SsuA/THI5"/>
</dbReference>
<evidence type="ECO:0000256" key="11">
    <source>
        <dbReference type="ARBA" id="ARBA00048179"/>
    </source>
</evidence>
<reference evidence="14 15" key="1">
    <citation type="submission" date="2017-11" db="EMBL/GenBank/DDBJ databases">
        <title>Genomic Encyclopedia of Archaeal and Bacterial Type Strains, Phase II (KMG-II): From Individual Species to Whole Genera.</title>
        <authorList>
            <person name="Goeker M."/>
        </authorList>
    </citation>
    <scope>NUCLEOTIDE SEQUENCE [LARGE SCALE GENOMIC DNA]</scope>
    <source>
        <strain evidence="14 15">DSM 22413</strain>
    </source>
</reference>
<organism evidence="14 15">
    <name type="scientific">Luteimicrobium subarcticum</name>
    <dbReference type="NCBI Taxonomy" id="620910"/>
    <lineage>
        <taxon>Bacteria</taxon>
        <taxon>Bacillati</taxon>
        <taxon>Actinomycetota</taxon>
        <taxon>Actinomycetes</taxon>
        <taxon>Micrococcales</taxon>
        <taxon>Luteimicrobium</taxon>
    </lineage>
</organism>
<evidence type="ECO:0000256" key="6">
    <source>
        <dbReference type="ARBA" id="ARBA00022723"/>
    </source>
</evidence>
<comment type="catalytic activity">
    <reaction evidence="11">
        <text>N(6)-(pyridoxal phosphate)-L-lysyl-[4-amino-5-hydroxymethyl-2-methylpyrimidine phosphate synthase] + L-histidyl-[4-amino-5-hydroxymethyl-2-methylpyrimidine phosphate synthase] + 2 Fe(3+) + 4 H2O = L-lysyl-[4-amino-5-hydroxymethyl-2-methylpyrimidine phosphate synthase] + (2S)-2-amino-5-hydroxy-4-oxopentanoyl-[4-amino-5-hydroxymethyl-2-methylpyrimidine phosphate synthase] + 4-amino-2-methyl-5-(phosphooxymethyl)pyrimidine + 3-oxopropanoate + 2 Fe(2+) + 2 H(+)</text>
        <dbReference type="Rhea" id="RHEA:65756"/>
        <dbReference type="Rhea" id="RHEA-COMP:16892"/>
        <dbReference type="Rhea" id="RHEA-COMP:16893"/>
        <dbReference type="Rhea" id="RHEA-COMP:16894"/>
        <dbReference type="Rhea" id="RHEA-COMP:16895"/>
        <dbReference type="ChEBI" id="CHEBI:15377"/>
        <dbReference type="ChEBI" id="CHEBI:15378"/>
        <dbReference type="ChEBI" id="CHEBI:29033"/>
        <dbReference type="ChEBI" id="CHEBI:29034"/>
        <dbReference type="ChEBI" id="CHEBI:29969"/>
        <dbReference type="ChEBI" id="CHEBI:29979"/>
        <dbReference type="ChEBI" id="CHEBI:33190"/>
        <dbReference type="ChEBI" id="CHEBI:58354"/>
        <dbReference type="ChEBI" id="CHEBI:143915"/>
        <dbReference type="ChEBI" id="CHEBI:157692"/>
    </reaction>
    <physiologicalReaction direction="left-to-right" evidence="11">
        <dbReference type="Rhea" id="RHEA:65757"/>
    </physiologicalReaction>
</comment>
<protein>
    <recommendedName>
        <fullName evidence="10">Thiamine pyrimidine synthase</fullName>
    </recommendedName>
</protein>
<evidence type="ECO:0000256" key="12">
    <source>
        <dbReference type="SAM" id="SignalP"/>
    </source>
</evidence>
<sequence length="360" mass="37952">MQNTLRSRRSHRSRVLALTSVVAGAALALSACSNSSDDDAAAGGSTASGPADYGDLAVQLSWIKNSEFLGEYMADTNGYYKDAGFSKVNLVAGPSTGVAELVSKKADVALSDAVSVGTAVANEDAPVKIIGTTYQKNPFTVLSLKDGANISTPQDLVGKKIGVQDSNLSLFQALLAANGIDKSKVTVVPVQYDPSVLTNGEVDGYIAYLTNESIIVENEGHAVTNLPFADNGLPFVAETFTVTDDSIKNDRAELEAFLTAEIKGWKDALKDPAGAIAVDQKSYGQDLKLDAKTEAQSADAQAKLIESDDTTTNGLFTISDELQQETLKSLEGAGLKLEASDLFDMSLLDDVYKAHPELKG</sequence>
<dbReference type="Proteomes" id="UP000231586">
    <property type="component" value="Unassembled WGS sequence"/>
</dbReference>
<evidence type="ECO:0000259" key="13">
    <source>
        <dbReference type="Pfam" id="PF09084"/>
    </source>
</evidence>
<comment type="subunit">
    <text evidence="4">Homodimer.</text>
</comment>
<dbReference type="PANTHER" id="PTHR31528">
    <property type="entry name" value="4-AMINO-5-HYDROXYMETHYL-2-METHYLPYRIMIDINE PHOSPHATE SYNTHASE THI11-RELATED"/>
    <property type="match status" value="1"/>
</dbReference>
<dbReference type="GO" id="GO:0016740">
    <property type="term" value="F:transferase activity"/>
    <property type="evidence" value="ECO:0007669"/>
    <property type="project" value="UniProtKB-KW"/>
</dbReference>
<dbReference type="Gene3D" id="3.40.190.10">
    <property type="entry name" value="Periplasmic binding protein-like II"/>
    <property type="match status" value="2"/>
</dbReference>
<evidence type="ECO:0000256" key="7">
    <source>
        <dbReference type="ARBA" id="ARBA00022898"/>
    </source>
</evidence>
<dbReference type="PROSITE" id="PS51257">
    <property type="entry name" value="PROKAR_LIPOPROTEIN"/>
    <property type="match status" value="1"/>
</dbReference>
<name>A0A2M8W1E2_9MICO</name>
<evidence type="ECO:0000256" key="8">
    <source>
        <dbReference type="ARBA" id="ARBA00022977"/>
    </source>
</evidence>
<proteinExistence type="inferred from homology"/>
<dbReference type="PANTHER" id="PTHR31528:SF1">
    <property type="entry name" value="4-AMINO-5-HYDROXYMETHYL-2-METHYLPYRIMIDINE PHOSPHATE SYNTHASE THI11-RELATED"/>
    <property type="match status" value="1"/>
</dbReference>
<evidence type="ECO:0000256" key="9">
    <source>
        <dbReference type="ARBA" id="ARBA00023004"/>
    </source>
</evidence>
<accession>A0A2M8W1E2</accession>
<dbReference type="EMBL" id="PGTZ01000014">
    <property type="protein sequence ID" value="PJI84718.1"/>
    <property type="molecule type" value="Genomic_DNA"/>
</dbReference>
<evidence type="ECO:0000313" key="14">
    <source>
        <dbReference type="EMBL" id="PJI84718.1"/>
    </source>
</evidence>
<dbReference type="GO" id="GO:0046872">
    <property type="term" value="F:metal ion binding"/>
    <property type="evidence" value="ECO:0007669"/>
    <property type="project" value="UniProtKB-KW"/>
</dbReference>
<evidence type="ECO:0000256" key="2">
    <source>
        <dbReference type="ARBA" id="ARBA00004948"/>
    </source>
</evidence>
<evidence type="ECO:0000256" key="5">
    <source>
        <dbReference type="ARBA" id="ARBA00022679"/>
    </source>
</evidence>
<feature type="chain" id="PRO_5038662034" description="Thiamine pyrimidine synthase" evidence="12">
    <location>
        <begin position="26"/>
        <end position="360"/>
    </location>
</feature>
<keyword evidence="9" id="KW-0408">Iron</keyword>
<comment type="pathway">
    <text evidence="2">Cofactor biosynthesis; thiamine diphosphate biosynthesis.</text>
</comment>
<keyword evidence="12" id="KW-0732">Signal</keyword>
<dbReference type="Pfam" id="PF09084">
    <property type="entry name" value="NMT1"/>
    <property type="match status" value="1"/>
</dbReference>
<keyword evidence="6" id="KW-0479">Metal-binding</keyword>
<keyword evidence="8" id="KW-0784">Thiamine biosynthesis</keyword>
<keyword evidence="7" id="KW-0663">Pyridoxal phosphate</keyword>